<evidence type="ECO:0000313" key="2">
    <source>
        <dbReference type="EMBL" id="ELY61109.1"/>
    </source>
</evidence>
<keyword evidence="3" id="KW-1185">Reference proteome</keyword>
<protein>
    <submittedName>
        <fullName evidence="2">DNA polymerase beta domain-containing protein</fullName>
    </submittedName>
</protein>
<dbReference type="NCBIfam" id="NF047752">
    <property type="entry name" value="MntA_antitoxin"/>
    <property type="match status" value="1"/>
</dbReference>
<sequence length="148" mass="16576">MREDPHESAAEIAASIDLEGLRSLFADADVRYAVVFGSHAAGTESPTSDIDLGVRFAEGCSRRERFRQRNRIDAESQSYAAPFVDVSDIEALPETVALNALRNGICIYGDTETRAADERRLERRVEASSDRRERQRQEFIDRLAEGDV</sequence>
<dbReference type="PANTHER" id="PTHR43852:SF3">
    <property type="entry name" value="NUCLEOTIDYLTRANSFERASE"/>
    <property type="match status" value="1"/>
</dbReference>
<dbReference type="PANTHER" id="PTHR43852">
    <property type="entry name" value="NUCLEOTIDYLTRANSFERASE"/>
    <property type="match status" value="1"/>
</dbReference>
<evidence type="ECO:0000313" key="3">
    <source>
        <dbReference type="Proteomes" id="UP000011602"/>
    </source>
</evidence>
<dbReference type="InterPro" id="IPR041633">
    <property type="entry name" value="Polbeta"/>
</dbReference>
<dbReference type="InterPro" id="IPR043519">
    <property type="entry name" value="NT_sf"/>
</dbReference>
<dbReference type="OrthoDB" id="61846at2157"/>
<evidence type="ECO:0000259" key="1">
    <source>
        <dbReference type="Pfam" id="PF18765"/>
    </source>
</evidence>
<proteinExistence type="predicted"/>
<accession>L9XH93</accession>
<dbReference type="eggNOG" id="arCOG02105">
    <property type="taxonomic scope" value="Archaea"/>
</dbReference>
<dbReference type="AlphaFoldDB" id="L9XH93"/>
<dbReference type="CDD" id="cd05403">
    <property type="entry name" value="NT_KNTase_like"/>
    <property type="match status" value="1"/>
</dbReference>
<gene>
    <name evidence="2" type="ORF">C493_03285</name>
</gene>
<dbReference type="Pfam" id="PF18765">
    <property type="entry name" value="Polbeta"/>
    <property type="match status" value="1"/>
</dbReference>
<dbReference type="Proteomes" id="UP000011602">
    <property type="component" value="Unassembled WGS sequence"/>
</dbReference>
<dbReference type="RefSeq" id="WP_007257967.1">
    <property type="nucleotide sequence ID" value="NZ_AOHZ01000015.1"/>
</dbReference>
<comment type="caution">
    <text evidence="2">The sequence shown here is derived from an EMBL/GenBank/DDBJ whole genome shotgun (WGS) entry which is preliminary data.</text>
</comment>
<organism evidence="2 3">
    <name type="scientific">Natronolimnohabitans innermongolicus JCM 12255</name>
    <dbReference type="NCBI Taxonomy" id="1227499"/>
    <lineage>
        <taxon>Archaea</taxon>
        <taxon>Methanobacteriati</taxon>
        <taxon>Methanobacteriota</taxon>
        <taxon>Stenosarchaea group</taxon>
        <taxon>Halobacteria</taxon>
        <taxon>Halobacteriales</taxon>
        <taxon>Natrialbaceae</taxon>
        <taxon>Natronolimnohabitans</taxon>
    </lineage>
</organism>
<dbReference type="InterPro" id="IPR052930">
    <property type="entry name" value="TA_antitoxin_MntA"/>
</dbReference>
<reference evidence="2 3" key="1">
    <citation type="journal article" date="2014" name="PLoS Genet.">
        <title>Phylogenetically driven sequencing of extremely halophilic archaea reveals strategies for static and dynamic osmo-response.</title>
        <authorList>
            <person name="Becker E.A."/>
            <person name="Seitzer P.M."/>
            <person name="Tritt A."/>
            <person name="Larsen D."/>
            <person name="Krusor M."/>
            <person name="Yao A.I."/>
            <person name="Wu D."/>
            <person name="Madern D."/>
            <person name="Eisen J.A."/>
            <person name="Darling A.E."/>
            <person name="Facciotti M.T."/>
        </authorList>
    </citation>
    <scope>NUCLEOTIDE SEQUENCE [LARGE SCALE GENOMIC DNA]</scope>
    <source>
        <strain evidence="2 3">JCM 12255</strain>
    </source>
</reference>
<dbReference type="STRING" id="1227499.C493_03285"/>
<name>L9XH93_9EURY</name>
<feature type="domain" description="Polymerase beta nucleotidyltransferase" evidence="1">
    <location>
        <begin position="24"/>
        <end position="111"/>
    </location>
</feature>
<dbReference type="Gene3D" id="3.30.460.10">
    <property type="entry name" value="Beta Polymerase, domain 2"/>
    <property type="match status" value="1"/>
</dbReference>
<dbReference type="SUPFAM" id="SSF81301">
    <property type="entry name" value="Nucleotidyltransferase"/>
    <property type="match status" value="1"/>
</dbReference>
<dbReference type="EMBL" id="AOHZ01000015">
    <property type="protein sequence ID" value="ELY61109.1"/>
    <property type="molecule type" value="Genomic_DNA"/>
</dbReference>